<dbReference type="Gene3D" id="3.30.1490.20">
    <property type="entry name" value="ATP-grasp fold, A domain"/>
    <property type="match status" value="1"/>
</dbReference>
<gene>
    <name evidence="9" type="ORF">GCM10011320_03490</name>
</gene>
<dbReference type="Pfam" id="PF00583">
    <property type="entry name" value="Acetyltransf_1"/>
    <property type="match status" value="1"/>
</dbReference>
<dbReference type="InterPro" id="IPR013815">
    <property type="entry name" value="ATP_grasp_subdomain_1"/>
</dbReference>
<dbReference type="InterPro" id="IPR003781">
    <property type="entry name" value="CoA-bd"/>
</dbReference>
<evidence type="ECO:0000256" key="6">
    <source>
        <dbReference type="PROSITE-ProRule" id="PRU00409"/>
    </source>
</evidence>
<dbReference type="GO" id="GO:0005524">
    <property type="term" value="F:ATP binding"/>
    <property type="evidence" value="ECO:0007669"/>
    <property type="project" value="UniProtKB-UniRule"/>
</dbReference>
<dbReference type="PANTHER" id="PTHR43334">
    <property type="entry name" value="ACETATE--COA LIGASE [ADP-FORMING]"/>
    <property type="match status" value="1"/>
</dbReference>
<protein>
    <submittedName>
        <fullName evidence="9">GCN5 family N-acetyltransferase</fullName>
    </submittedName>
</protein>
<dbReference type="Proteomes" id="UP000661507">
    <property type="component" value="Unassembled WGS sequence"/>
</dbReference>
<dbReference type="Gene3D" id="3.40.630.30">
    <property type="match status" value="1"/>
</dbReference>
<dbReference type="Gene3D" id="3.30.470.20">
    <property type="entry name" value="ATP-grasp fold, B domain"/>
    <property type="match status" value="1"/>
</dbReference>
<evidence type="ECO:0000256" key="4">
    <source>
        <dbReference type="ARBA" id="ARBA00022840"/>
    </source>
</evidence>
<reference evidence="9" key="2">
    <citation type="submission" date="2020-09" db="EMBL/GenBank/DDBJ databases">
        <authorList>
            <person name="Sun Q."/>
            <person name="Zhou Y."/>
        </authorList>
    </citation>
    <scope>NUCLEOTIDE SEQUENCE</scope>
    <source>
        <strain evidence="9">CGMCC 1.3617</strain>
    </source>
</reference>
<dbReference type="FunFam" id="3.30.1490.20:FF:000020">
    <property type="entry name" value="Protein lysine acetyltransferase"/>
    <property type="match status" value="1"/>
</dbReference>
<dbReference type="GO" id="GO:0016747">
    <property type="term" value="F:acyltransferase activity, transferring groups other than amino-acyl groups"/>
    <property type="evidence" value="ECO:0007669"/>
    <property type="project" value="InterPro"/>
</dbReference>
<dbReference type="Pfam" id="PF13549">
    <property type="entry name" value="ATP-grasp_5"/>
    <property type="match status" value="1"/>
</dbReference>
<keyword evidence="2" id="KW-0436">Ligase</keyword>
<keyword evidence="4 6" id="KW-0067">ATP-binding</keyword>
<evidence type="ECO:0000256" key="1">
    <source>
        <dbReference type="ARBA" id="ARBA00022532"/>
    </source>
</evidence>
<keyword evidence="10" id="KW-1185">Reference proteome</keyword>
<evidence type="ECO:0000256" key="2">
    <source>
        <dbReference type="ARBA" id="ARBA00022598"/>
    </source>
</evidence>
<evidence type="ECO:0000256" key="5">
    <source>
        <dbReference type="ARBA" id="ARBA00060888"/>
    </source>
</evidence>
<dbReference type="SUPFAM" id="SSF51735">
    <property type="entry name" value="NAD(P)-binding Rossmann-fold domains"/>
    <property type="match status" value="1"/>
</dbReference>
<dbReference type="GO" id="GO:0006099">
    <property type="term" value="P:tricarboxylic acid cycle"/>
    <property type="evidence" value="ECO:0007669"/>
    <property type="project" value="UniProtKB-KW"/>
</dbReference>
<dbReference type="PROSITE" id="PS51186">
    <property type="entry name" value="GNAT"/>
    <property type="match status" value="1"/>
</dbReference>
<dbReference type="SUPFAM" id="SSF52210">
    <property type="entry name" value="Succinyl-CoA synthetase domains"/>
    <property type="match status" value="2"/>
</dbReference>
<evidence type="ECO:0000259" key="7">
    <source>
        <dbReference type="PROSITE" id="PS50975"/>
    </source>
</evidence>
<dbReference type="SUPFAM" id="SSF56059">
    <property type="entry name" value="Glutathione synthetase ATP-binding domain-like"/>
    <property type="match status" value="1"/>
</dbReference>
<sequence length="889" mass="92412">MPRRALNAMLHCTMPEFLTLAPRGGFRPSALFHPSSVVLVVGEGSAEAPVLARNLAAGGFRGRLMAVGASPDGLEAFPDIAALPVTPDLAVLCLPPEALEAAMTALAARGCHAAMVPGPAPDLAALERRTGMRALGQGSFGIAVPAIGLNATLSHVQPAKGRLALVTQSSAIARAVLDWAAAEAVGFTHVVGIGGNQGQGFAGVLDWLARDPGTGAILLDIRRIKNRRMFISAARAAARTRPVVAIRAGGRLADASGQADAVMEAALRRAGVLRVAGLEDLLSAAETLARVRVSPRPLAGAGDRIAVVTNGVGLGSLASDAALAGGGRLAEIDDDAMAAIAVGLPAGWSGRNPLALAAGSAPRLGEAAAMLAGLPGVDAVVALCAPEPDSDPALVRETLTAAVKASRGAPILVGWPGQATAGSQRARLAEAGVAVFPTPEAAVRGALHLAQDRRNRAAAAELPPRAVLNLAPDRARVARIFATARAADRRELTEEEALSVLAAYGIPTVPGRAVAGPAEAADAAAMLGFPVVLKILSPDIGRKTEVGGVTLGLSSPAAVRVAAEAMAARVAAARPEARLTGFLVQRQAGRVQELRLRLGDDTMFGPWIAFGRGGTAADIDPDEGFDLPPLNLTLAHALIRQTRTARLLDGWRDHPPANVPAIADALVRLSQIAVDFPEIEFFGINPLAADAQGVLALDASLLLRPSGQSSLLAIPPYPAELARSWRGKDGRSVVVRPIRPEDAAAHAEAFRRLTAEDVRYRFFSAMTELGAAQIARMTQIDYDREMAFVAAEHVEGGPDLTVGVSRLIREPGGESGEFAVIVDPSWKGQGLARHLMERLFEWGRLVGMKAIVGQVLATNRPMLGFVRALGFELHISAEDPDIMEARKQL</sequence>
<dbReference type="Gene3D" id="3.40.50.261">
    <property type="entry name" value="Succinyl-CoA synthetase domains"/>
    <property type="match status" value="2"/>
</dbReference>
<feature type="domain" description="N-acetyltransferase" evidence="8">
    <location>
        <begin position="733"/>
        <end position="889"/>
    </location>
</feature>
<dbReference type="InterPro" id="IPR016181">
    <property type="entry name" value="Acyl_CoA_acyltransferase"/>
</dbReference>
<dbReference type="InterPro" id="IPR000182">
    <property type="entry name" value="GNAT_dom"/>
</dbReference>
<accession>A0A917K728</accession>
<dbReference type="InterPro" id="IPR036291">
    <property type="entry name" value="NAD(P)-bd_dom_sf"/>
</dbReference>
<dbReference type="AlphaFoldDB" id="A0A917K728"/>
<dbReference type="InterPro" id="IPR016102">
    <property type="entry name" value="Succinyl-CoA_synth-like"/>
</dbReference>
<comment type="caution">
    <text evidence="9">The sequence shown here is derived from an EMBL/GenBank/DDBJ whole genome shotgun (WGS) entry which is preliminary data.</text>
</comment>
<proteinExistence type="inferred from homology"/>
<evidence type="ECO:0000313" key="10">
    <source>
        <dbReference type="Proteomes" id="UP000661507"/>
    </source>
</evidence>
<evidence type="ECO:0000256" key="3">
    <source>
        <dbReference type="ARBA" id="ARBA00022741"/>
    </source>
</evidence>
<dbReference type="SMART" id="SM00881">
    <property type="entry name" value="CoA_binding"/>
    <property type="match status" value="1"/>
</dbReference>
<organism evidence="9 10">
    <name type="scientific">Neoroseomonas lacus</name>
    <dbReference type="NCBI Taxonomy" id="287609"/>
    <lineage>
        <taxon>Bacteria</taxon>
        <taxon>Pseudomonadati</taxon>
        <taxon>Pseudomonadota</taxon>
        <taxon>Alphaproteobacteria</taxon>
        <taxon>Acetobacterales</taxon>
        <taxon>Acetobacteraceae</taxon>
        <taxon>Neoroseomonas</taxon>
    </lineage>
</organism>
<evidence type="ECO:0000313" key="9">
    <source>
        <dbReference type="EMBL" id="GGI99963.1"/>
    </source>
</evidence>
<dbReference type="PROSITE" id="PS50975">
    <property type="entry name" value="ATP_GRASP"/>
    <property type="match status" value="1"/>
</dbReference>
<name>A0A917K728_9PROT</name>
<dbReference type="Pfam" id="PF13607">
    <property type="entry name" value="Succ_CoA_lig"/>
    <property type="match status" value="1"/>
</dbReference>
<dbReference type="InterPro" id="IPR032875">
    <property type="entry name" value="Succ_CoA_lig_flav_dom"/>
</dbReference>
<dbReference type="InterPro" id="IPR051538">
    <property type="entry name" value="Acyl-CoA_Synth/Transferase"/>
</dbReference>
<dbReference type="PANTHER" id="PTHR43334:SF1">
    <property type="entry name" value="3-HYDROXYPROPIONATE--COA LIGASE [ADP-FORMING]"/>
    <property type="match status" value="1"/>
</dbReference>
<dbReference type="Gene3D" id="3.40.50.720">
    <property type="entry name" value="NAD(P)-binding Rossmann-like Domain"/>
    <property type="match status" value="1"/>
</dbReference>
<dbReference type="GO" id="GO:0046872">
    <property type="term" value="F:metal ion binding"/>
    <property type="evidence" value="ECO:0007669"/>
    <property type="project" value="InterPro"/>
</dbReference>
<keyword evidence="3 6" id="KW-0547">Nucleotide-binding</keyword>
<comment type="similarity">
    <text evidence="5">In the N-terminal section; belongs to the acetate CoA ligase alpha subunit family.</text>
</comment>
<dbReference type="SUPFAM" id="SSF55729">
    <property type="entry name" value="Acyl-CoA N-acyltransferases (Nat)"/>
    <property type="match status" value="1"/>
</dbReference>
<dbReference type="GO" id="GO:0016874">
    <property type="term" value="F:ligase activity"/>
    <property type="evidence" value="ECO:0007669"/>
    <property type="project" value="UniProtKB-KW"/>
</dbReference>
<dbReference type="InterPro" id="IPR011761">
    <property type="entry name" value="ATP-grasp"/>
</dbReference>
<dbReference type="EMBL" id="BMKW01000001">
    <property type="protein sequence ID" value="GGI99963.1"/>
    <property type="molecule type" value="Genomic_DNA"/>
</dbReference>
<evidence type="ECO:0000259" key="8">
    <source>
        <dbReference type="PROSITE" id="PS51186"/>
    </source>
</evidence>
<feature type="domain" description="ATP-grasp" evidence="7">
    <location>
        <begin position="498"/>
        <end position="534"/>
    </location>
</feature>
<reference evidence="9" key="1">
    <citation type="journal article" date="2014" name="Int. J. Syst. Evol. Microbiol.">
        <title>Complete genome sequence of Corynebacterium casei LMG S-19264T (=DSM 44701T), isolated from a smear-ripened cheese.</title>
        <authorList>
            <consortium name="US DOE Joint Genome Institute (JGI-PGF)"/>
            <person name="Walter F."/>
            <person name="Albersmeier A."/>
            <person name="Kalinowski J."/>
            <person name="Ruckert C."/>
        </authorList>
    </citation>
    <scope>NUCLEOTIDE SEQUENCE</scope>
    <source>
        <strain evidence="9">CGMCC 1.3617</strain>
    </source>
</reference>
<keyword evidence="1" id="KW-0816">Tricarboxylic acid cycle</keyword>